<keyword evidence="3 9" id="KW-1003">Cell membrane</keyword>
<keyword evidence="4 9" id="KW-0812">Transmembrane</keyword>
<evidence type="ECO:0000313" key="11">
    <source>
        <dbReference type="Proteomes" id="UP000635565"/>
    </source>
</evidence>
<accession>A0ABQ3VPR9</accession>
<feature type="transmembrane region" description="Helical" evidence="9">
    <location>
        <begin position="198"/>
        <end position="218"/>
    </location>
</feature>
<feature type="transmembrane region" description="Helical" evidence="9">
    <location>
        <begin position="426"/>
        <end position="443"/>
    </location>
</feature>
<feature type="transmembrane region" description="Helical" evidence="9">
    <location>
        <begin position="79"/>
        <end position="97"/>
    </location>
</feature>
<feature type="transmembrane region" description="Helical" evidence="9">
    <location>
        <begin position="109"/>
        <end position="131"/>
    </location>
</feature>
<dbReference type="Pfam" id="PF06965">
    <property type="entry name" value="Na_H_antiport_1"/>
    <property type="match status" value="1"/>
</dbReference>
<evidence type="ECO:0000256" key="7">
    <source>
        <dbReference type="ARBA" id="ARBA00023136"/>
    </source>
</evidence>
<dbReference type="PANTHER" id="PTHR30341:SF0">
    <property type="entry name" value="NA(+)_H(+) ANTIPORTER NHAA"/>
    <property type="match status" value="1"/>
</dbReference>
<feature type="transmembrane region" description="Helical" evidence="9">
    <location>
        <begin position="317"/>
        <end position="336"/>
    </location>
</feature>
<dbReference type="RefSeq" id="WP_201365222.1">
    <property type="nucleotide sequence ID" value="NZ_BNJJ01000018.1"/>
</dbReference>
<keyword evidence="2 9" id="KW-0050">Antiport</keyword>
<keyword evidence="6 9" id="KW-0915">Sodium</keyword>
<comment type="caution">
    <text evidence="10">The sequence shown here is derived from an EMBL/GenBank/DDBJ whole genome shotgun (WGS) entry which is preliminary data.</text>
</comment>
<reference evidence="10 11" key="1">
    <citation type="journal article" date="2021" name="Int. J. Syst. Evol. Microbiol.">
        <title>Reticulibacter mediterranei gen. nov., sp. nov., within the new family Reticulibacteraceae fam. nov., and Ktedonospora formicarum gen. nov., sp. nov., Ktedonobacter robiniae sp. nov., Dictyobacter formicarum sp. nov. and Dictyobacter arantiisoli sp. nov., belonging to the class Ktedonobacteria.</title>
        <authorList>
            <person name="Yabe S."/>
            <person name="Zheng Y."/>
            <person name="Wang C.M."/>
            <person name="Sakai Y."/>
            <person name="Abe K."/>
            <person name="Yokota A."/>
            <person name="Donadio S."/>
            <person name="Cavaletti L."/>
            <person name="Monciardini P."/>
        </authorList>
    </citation>
    <scope>NUCLEOTIDE SEQUENCE [LARGE SCALE GENOMIC DNA]</scope>
    <source>
        <strain evidence="10 11">SOSP1-9</strain>
    </source>
</reference>
<feature type="transmembrane region" description="Helical" evidence="9">
    <location>
        <begin position="173"/>
        <end position="192"/>
    </location>
</feature>
<dbReference type="HAMAP" id="MF_01844">
    <property type="entry name" value="NhaA"/>
    <property type="match status" value="1"/>
</dbReference>
<sequence>MLHKSALGQPKTSALTDIFVRPFQEFTRATMSSGVLLLLCTIIALLWANTPFSQSYHTLWEHHFVVGFTGLQLNYPLRVWINDGLMALFFLLVGLEIKREMLVGELSQIRQAILPIVAALGGATFPALLYMAFTWGTPASSGWGIPMATDIAFALGVLALLGKRIPLALKVSLTALAIVDDLIAVLAIALFYSQGISWPAFFLGGVLLLVLLLCNLLGVRRRLAYGLLGFLLWLAIFSSGVHATITGVLVALMIPVRSRLNATTFVQQSQEMLAIFAQGRAPGLGLVMDEGQQAAVHALETHAEAIQAPLQRIEHALHVPVSFAILPLFVLANAGVRLDITSLAQVLFSPVSLGIVLGLLVGKQLGILLFSWGVVKLKWAQLPPDITWRHIYGMGWLGGIGFTMSLFIADLAFAASQSALLDQAKIAILLALLLSSIGGFLFLRTGGAKQGQTANETSHSAY</sequence>
<feature type="transmembrane region" description="Helical" evidence="9">
    <location>
        <begin position="230"/>
        <end position="254"/>
    </location>
</feature>
<comment type="catalytic activity">
    <reaction evidence="9">
        <text>Na(+)(in) + 2 H(+)(out) = Na(+)(out) + 2 H(+)(in)</text>
        <dbReference type="Rhea" id="RHEA:29251"/>
        <dbReference type="ChEBI" id="CHEBI:15378"/>
        <dbReference type="ChEBI" id="CHEBI:29101"/>
    </reaction>
</comment>
<organism evidence="10 11">
    <name type="scientific">Dictyobacter formicarum</name>
    <dbReference type="NCBI Taxonomy" id="2778368"/>
    <lineage>
        <taxon>Bacteria</taxon>
        <taxon>Bacillati</taxon>
        <taxon>Chloroflexota</taxon>
        <taxon>Ktedonobacteria</taxon>
        <taxon>Ktedonobacterales</taxon>
        <taxon>Dictyobacteraceae</taxon>
        <taxon>Dictyobacter</taxon>
    </lineage>
</organism>
<evidence type="ECO:0000256" key="6">
    <source>
        <dbReference type="ARBA" id="ARBA00023053"/>
    </source>
</evidence>
<comment type="similarity">
    <text evidence="9">Belongs to the NhaA Na(+)/H(+) (TC 2.A.33) antiporter family.</text>
</comment>
<dbReference type="Gene3D" id="1.20.1530.10">
    <property type="entry name" value="Na+/H+ antiporter like domain"/>
    <property type="match status" value="1"/>
</dbReference>
<evidence type="ECO:0000256" key="1">
    <source>
        <dbReference type="ARBA" id="ARBA00004429"/>
    </source>
</evidence>
<dbReference type="Proteomes" id="UP000635565">
    <property type="component" value="Unassembled WGS sequence"/>
</dbReference>
<evidence type="ECO:0000256" key="8">
    <source>
        <dbReference type="ARBA" id="ARBA00023201"/>
    </source>
</evidence>
<evidence type="ECO:0000313" key="10">
    <source>
        <dbReference type="EMBL" id="GHO87694.1"/>
    </source>
</evidence>
<name>A0ABQ3VPR9_9CHLR</name>
<dbReference type="InterPro" id="IPR004670">
    <property type="entry name" value="NhaA"/>
</dbReference>
<dbReference type="PANTHER" id="PTHR30341">
    <property type="entry name" value="SODIUM ION/PROTON ANTIPORTER NHAA-RELATED"/>
    <property type="match status" value="1"/>
</dbReference>
<comment type="function">
    <text evidence="9">Na(+)/H(+) antiporter that extrudes sodium in exchange for external protons.</text>
</comment>
<gene>
    <name evidence="9 10" type="primary">nhaA</name>
    <name evidence="10" type="ORF">KSZ_57000</name>
</gene>
<comment type="subcellular location">
    <subcellularLocation>
        <location evidence="1">Cell inner membrane</location>
        <topology evidence="1">Multi-pass membrane protein</topology>
    </subcellularLocation>
    <subcellularLocation>
        <location evidence="9">Cell membrane</location>
        <topology evidence="9">Multi-pass membrane protein</topology>
    </subcellularLocation>
</comment>
<dbReference type="EMBL" id="BNJJ01000018">
    <property type="protein sequence ID" value="GHO87694.1"/>
    <property type="molecule type" value="Genomic_DNA"/>
</dbReference>
<protein>
    <recommendedName>
        <fullName evidence="9">Na(+)/H(+) antiporter NhaA</fullName>
    </recommendedName>
    <alternativeName>
        <fullName evidence="9">Sodium/proton antiporter NhaA</fullName>
    </alternativeName>
</protein>
<proteinExistence type="inferred from homology"/>
<evidence type="ECO:0000256" key="4">
    <source>
        <dbReference type="ARBA" id="ARBA00022692"/>
    </source>
</evidence>
<keyword evidence="11" id="KW-1185">Reference proteome</keyword>
<feature type="transmembrane region" description="Helical" evidence="9">
    <location>
        <begin position="394"/>
        <end position="414"/>
    </location>
</feature>
<feature type="transmembrane region" description="Helical" evidence="9">
    <location>
        <begin position="29"/>
        <end position="48"/>
    </location>
</feature>
<feature type="transmembrane region" description="Helical" evidence="9">
    <location>
        <begin position="143"/>
        <end position="161"/>
    </location>
</feature>
<keyword evidence="9" id="KW-0813">Transport</keyword>
<keyword evidence="7 9" id="KW-0472">Membrane</keyword>
<keyword evidence="5 9" id="KW-1133">Transmembrane helix</keyword>
<dbReference type="NCBIfam" id="TIGR00773">
    <property type="entry name" value="NhaA"/>
    <property type="match status" value="1"/>
</dbReference>
<feature type="transmembrane region" description="Helical" evidence="9">
    <location>
        <begin position="348"/>
        <end position="374"/>
    </location>
</feature>
<keyword evidence="8 9" id="KW-0739">Sodium transport</keyword>
<dbReference type="InterPro" id="IPR023171">
    <property type="entry name" value="Na/H_antiporter_dom_sf"/>
</dbReference>
<evidence type="ECO:0000256" key="3">
    <source>
        <dbReference type="ARBA" id="ARBA00022475"/>
    </source>
</evidence>
<evidence type="ECO:0000256" key="5">
    <source>
        <dbReference type="ARBA" id="ARBA00022989"/>
    </source>
</evidence>
<evidence type="ECO:0000256" key="2">
    <source>
        <dbReference type="ARBA" id="ARBA00022449"/>
    </source>
</evidence>
<evidence type="ECO:0000256" key="9">
    <source>
        <dbReference type="HAMAP-Rule" id="MF_01844"/>
    </source>
</evidence>
<keyword evidence="9" id="KW-0406">Ion transport</keyword>